<dbReference type="InterPro" id="IPR054722">
    <property type="entry name" value="PolX-like_BBD"/>
</dbReference>
<protein>
    <submittedName>
        <fullName evidence="3">Integrase, catalytic region, zinc finger, CCHC-type, peptidase aspartic, catalytic</fullName>
    </submittedName>
</protein>
<dbReference type="InterPro" id="IPR013103">
    <property type="entry name" value="RVT_2"/>
</dbReference>
<dbReference type="Pfam" id="PF07727">
    <property type="entry name" value="RVT_2"/>
    <property type="match status" value="1"/>
</dbReference>
<evidence type="ECO:0000259" key="2">
    <source>
        <dbReference type="Pfam" id="PF22936"/>
    </source>
</evidence>
<gene>
    <name evidence="3" type="ORF">Tci_034765</name>
</gene>
<sequence length="863" mass="97696">MELYLMNRKHGGMILESVENGSLLLLTIKENRVTQPKKYSELSTTKAIQADCDVKATNIILQGLPAEERELNTKFLNTLPPEWSKYVTDIKLVMDLDTTNVDQLHAYLEQHEFHANEVHLMHERNSDLLALVAAHQMTHYPPNDFQSSVHHNVYNPSSSIPQVEYAPLVNQQSDFSQPDSGLIVLVSQKGDDPIDAINHMMSFLTAVVTSRSKWKQFRETEDYSLYNYKGEGHMSKQCTKPKWKRDESWFKDKVLLDQAQANRQILHEEVLAFLADPGIAEAQTTQNVITHNAAYQADDLDTYDSDCDEINSAKIALMANLSHYGFDDLAENSMNSDEPNLSTRPTQVEVPTELPKTYKNISQDIRDQLNAEAEAVQILLTGIDNDIYSIVDACLNACEMWKKDKIQQTPSSAKKNKLDAYPRNVRTSLQNKKSVVNTKNIASVQESKLNVNFDLQYVTCNGCFFDNHDSCVLEFINYVNARVKSKSTKKPLKRKVWIPTGKVFTNIKYKWRPTGRTFTIVGNACLLTRITTTAKVALGKPIPLESNTHKPMYLDSSCSKHMTGDRFQLTNFINKFLCIVKFVKDPVEKIMGYGDYKIGNVTISRVYFVEGLGHNFFSVGQFCDSELEVAFRQHTCFIHNLQGPALHEMTPATISSRLVPKSTSSTPFVPPSRNDWDLLFQPWFDELLTPPLSIDPPAPVVIAPIAEVIALEPAESTDTHDIKVAHMGNDPLFGMPILEVTSDQSSSTDSIHTIICFDLILLDQSNARELNEFECLEVRELVPRPDKVMFITLKWIYKVKLDELGGILKKKACLVAHGYHQDEGIDFEECFAPVTRLEAISIFLAYAAHKNMVVYQMDMKIAF</sequence>
<dbReference type="Pfam" id="PF22936">
    <property type="entry name" value="Pol_BBD"/>
    <property type="match status" value="1"/>
</dbReference>
<organism evidence="3">
    <name type="scientific">Tanacetum cinerariifolium</name>
    <name type="common">Dalmatian daisy</name>
    <name type="synonym">Chrysanthemum cinerariifolium</name>
    <dbReference type="NCBI Taxonomy" id="118510"/>
    <lineage>
        <taxon>Eukaryota</taxon>
        <taxon>Viridiplantae</taxon>
        <taxon>Streptophyta</taxon>
        <taxon>Embryophyta</taxon>
        <taxon>Tracheophyta</taxon>
        <taxon>Spermatophyta</taxon>
        <taxon>Magnoliopsida</taxon>
        <taxon>eudicotyledons</taxon>
        <taxon>Gunneridae</taxon>
        <taxon>Pentapetalae</taxon>
        <taxon>asterids</taxon>
        <taxon>campanulids</taxon>
        <taxon>Asterales</taxon>
        <taxon>Asteraceae</taxon>
        <taxon>Asteroideae</taxon>
        <taxon>Anthemideae</taxon>
        <taxon>Anthemidinae</taxon>
        <taxon>Tanacetum</taxon>
    </lineage>
</organism>
<dbReference type="AlphaFoldDB" id="A0A6L2LP93"/>
<feature type="domain" description="Reverse transcriptase Ty1/copia-type" evidence="1">
    <location>
        <begin position="778"/>
        <end position="863"/>
    </location>
</feature>
<name>A0A6L2LP93_TANCI</name>
<comment type="caution">
    <text evidence="3">The sequence shown here is derived from an EMBL/GenBank/DDBJ whole genome shotgun (WGS) entry which is preliminary data.</text>
</comment>
<proteinExistence type="predicted"/>
<evidence type="ECO:0000313" key="3">
    <source>
        <dbReference type="EMBL" id="GEU62787.1"/>
    </source>
</evidence>
<reference evidence="3" key="1">
    <citation type="journal article" date="2019" name="Sci. Rep.">
        <title>Draft genome of Tanacetum cinerariifolium, the natural source of mosquito coil.</title>
        <authorList>
            <person name="Yamashiro T."/>
            <person name="Shiraishi A."/>
            <person name="Satake H."/>
            <person name="Nakayama K."/>
        </authorList>
    </citation>
    <scope>NUCLEOTIDE SEQUENCE</scope>
</reference>
<dbReference type="EMBL" id="BKCJ010004733">
    <property type="protein sequence ID" value="GEU62787.1"/>
    <property type="molecule type" value="Genomic_DNA"/>
</dbReference>
<accession>A0A6L2LP93</accession>
<feature type="domain" description="Retrovirus-related Pol polyprotein from transposon TNT 1-94-like beta-barrel" evidence="2">
    <location>
        <begin position="553"/>
        <end position="624"/>
    </location>
</feature>
<evidence type="ECO:0000259" key="1">
    <source>
        <dbReference type="Pfam" id="PF07727"/>
    </source>
</evidence>